<dbReference type="EMBL" id="MKVH01000024">
    <property type="protein sequence ID" value="OJX57067.1"/>
    <property type="molecule type" value="Genomic_DNA"/>
</dbReference>
<sequence>MNPNQSLRSTLQALKDEAPPSTPLLSESDVRSLLQSPPPPTAQPTSIPWIITGSLAAAATVATIALWPDAPEPLTPPAASHAAAERGNVTDAHTPPAIPANKTVPLPAPATASADESNGSAMTIPTMELSRAELQRLGLDVQGDRIRYRQNEDIVTIRTNGIGARRHDSPEDGPVPPYARMVQLYHGNDIHASWWNKDDAERRDAVQQTKTTRLVTSVNDMIGIRIPLTPDARTYAVLWFDAAAVADPHRPLLPSRYTKAVDDFTQRQTTTLFGAATISPNPLTSGTAMLNLDLRSDLTTSAIVVDMNGREIATLWNARSMQRGQHRIPITGLDDAAAGMYLVVIQADGRADRMIQRLLIQR</sequence>
<dbReference type="AlphaFoldDB" id="A0A1M3KXF6"/>
<feature type="compositionally biased region" description="Polar residues" evidence="1">
    <location>
        <begin position="1"/>
        <end position="12"/>
    </location>
</feature>
<evidence type="ECO:0000256" key="1">
    <source>
        <dbReference type="SAM" id="MobiDB-lite"/>
    </source>
</evidence>
<evidence type="ECO:0000313" key="2">
    <source>
        <dbReference type="EMBL" id="OJX57067.1"/>
    </source>
</evidence>
<accession>A0A1M3KXF6</accession>
<gene>
    <name evidence="2" type="ORF">BGO89_11190</name>
</gene>
<name>A0A1M3KXF6_9BACT</name>
<comment type="caution">
    <text evidence="2">The sequence shown here is derived from an EMBL/GenBank/DDBJ whole genome shotgun (WGS) entry which is preliminary data.</text>
</comment>
<dbReference type="InterPro" id="IPR026444">
    <property type="entry name" value="Secre_tail"/>
</dbReference>
<evidence type="ECO:0008006" key="4">
    <source>
        <dbReference type="Google" id="ProtNLM"/>
    </source>
</evidence>
<dbReference type="STRING" id="1895771.BGO89_11190"/>
<evidence type="ECO:0000313" key="3">
    <source>
        <dbReference type="Proteomes" id="UP000184233"/>
    </source>
</evidence>
<organism evidence="2 3">
    <name type="scientific">Candidatus Kapaibacterium thiocyanatum</name>
    <dbReference type="NCBI Taxonomy" id="1895771"/>
    <lineage>
        <taxon>Bacteria</taxon>
        <taxon>Pseudomonadati</taxon>
        <taxon>Candidatus Kapaibacteriota</taxon>
        <taxon>Candidatus Kapaibacteriia</taxon>
        <taxon>Candidatus Kapaibacteriales</taxon>
        <taxon>Candidatus Kapaibacteriaceae</taxon>
        <taxon>Candidatus Kapaibacterium</taxon>
    </lineage>
</organism>
<dbReference type="Proteomes" id="UP000184233">
    <property type="component" value="Unassembled WGS sequence"/>
</dbReference>
<protein>
    <recommendedName>
        <fullName evidence="4">Secretion system C-terminal sorting domain-containing protein</fullName>
    </recommendedName>
</protein>
<proteinExistence type="predicted"/>
<dbReference type="NCBIfam" id="TIGR04183">
    <property type="entry name" value="Por_Secre_tail"/>
    <property type="match status" value="1"/>
</dbReference>
<feature type="region of interest" description="Disordered" evidence="1">
    <location>
        <begin position="72"/>
        <end position="120"/>
    </location>
</feature>
<feature type="region of interest" description="Disordered" evidence="1">
    <location>
        <begin position="1"/>
        <end position="46"/>
    </location>
</feature>
<reference evidence="2 3" key="1">
    <citation type="submission" date="2016-09" db="EMBL/GenBank/DDBJ databases">
        <title>Genome-resolved meta-omics ties microbial dynamics to process performance in biotechnology for thiocyanate degradation.</title>
        <authorList>
            <person name="Kantor R.S."/>
            <person name="Huddy R.J."/>
            <person name="Iyer R."/>
            <person name="Thomas B.C."/>
            <person name="Brown C.T."/>
            <person name="Anantharaman K."/>
            <person name="Tringe S."/>
            <person name="Hettich R.L."/>
            <person name="Harrison S.T."/>
            <person name="Banfield J.F."/>
        </authorList>
    </citation>
    <scope>NUCLEOTIDE SEQUENCE [LARGE SCALE GENOMIC DNA]</scope>
    <source>
        <strain evidence="2">59-99</strain>
    </source>
</reference>